<feature type="compositionally biased region" description="Polar residues" evidence="1">
    <location>
        <begin position="395"/>
        <end position="411"/>
    </location>
</feature>
<dbReference type="AlphaFoldDB" id="A0A6A5WRR9"/>
<gene>
    <name evidence="3" type="ORF">P154DRAFT_46263</name>
</gene>
<dbReference type="Pfam" id="PF24580">
    <property type="entry name" value="DUF7607"/>
    <property type="match status" value="1"/>
</dbReference>
<protein>
    <recommendedName>
        <fullName evidence="2">DUF7607 domain-containing protein</fullName>
    </recommendedName>
</protein>
<feature type="compositionally biased region" description="Acidic residues" evidence="1">
    <location>
        <begin position="376"/>
        <end position="386"/>
    </location>
</feature>
<evidence type="ECO:0000313" key="3">
    <source>
        <dbReference type="EMBL" id="KAF2004550.1"/>
    </source>
</evidence>
<sequence length="661" mass="74948">MARDPWIWTVDDLISNICRSSTLFEDAGFGPPNCPDPSIFETLFNDHRIAGAALLTGINDNVLRNDLAVHAFGHRRALLAVIDLLRSRSLIYKQRTTTDPVGALNISGHQGERTVIDSAGRKRRKVAHLSTAPLSSRFQREQTVPRLQGFDDVNNEWDYLLDRYKDDDSDVLEYVHPLAQRYDNDEEDIENDGIDGESGTEEDGDDQLGSDDEHLDEVPDDELDDEPDELPLEADSRPTPVNQSRSKTKSLTKVEITRELNAAIDQYTHKWRPGIVKDHEREIPSDARVLWLSAGSAERRRELAKTKLAEIQFFKDGLDRMCNEMLSMDWKQAKTLRDKATVLDTMVFNIEQQRWELSVYEQELLPEKNDYRDMEPVESDTEGIDDDNGKHEGAGNSNQYDAASQHPSVNQAGGVPEIIDLGSPSGSDSDDYRMAIDSDILVTSKVQKPTRNDFVASDPMPSIEVPPVPQSSARNPLVQRSQVATPRATQPTSTVMHGDKPEAASLSLVRNWKWSDLVAKADRKRIVMKIILEMTDEEREEIRQRMKELQKQNLLREIRDCVVMMLKGGDTMVGVFPRDLANIVRFTRIFLSWWLAGNYMRREARHGDLQELATCLKEGADDPSTFYNWLSYILQNTFSRKALRSRDGGIPVDAEVIDLTL</sequence>
<feature type="region of interest" description="Disordered" evidence="1">
    <location>
        <begin position="368"/>
        <end position="428"/>
    </location>
</feature>
<accession>A0A6A5WRR9</accession>
<evidence type="ECO:0000256" key="1">
    <source>
        <dbReference type="SAM" id="MobiDB-lite"/>
    </source>
</evidence>
<feature type="compositionally biased region" description="Acidic residues" evidence="1">
    <location>
        <begin position="184"/>
        <end position="232"/>
    </location>
</feature>
<feature type="compositionally biased region" description="Polar residues" evidence="1">
    <location>
        <begin position="239"/>
        <end position="251"/>
    </location>
</feature>
<feature type="region of interest" description="Disordered" evidence="1">
    <location>
        <begin position="466"/>
        <end position="499"/>
    </location>
</feature>
<evidence type="ECO:0000313" key="4">
    <source>
        <dbReference type="Proteomes" id="UP000799779"/>
    </source>
</evidence>
<dbReference type="InterPro" id="IPR056026">
    <property type="entry name" value="DUF7607"/>
</dbReference>
<dbReference type="Proteomes" id="UP000799779">
    <property type="component" value="Unassembled WGS sequence"/>
</dbReference>
<proteinExistence type="predicted"/>
<feature type="region of interest" description="Disordered" evidence="1">
    <location>
        <begin position="179"/>
        <end position="252"/>
    </location>
</feature>
<feature type="compositionally biased region" description="Polar residues" evidence="1">
    <location>
        <begin position="470"/>
        <end position="495"/>
    </location>
</feature>
<name>A0A6A5WRR9_9PLEO</name>
<dbReference type="EMBL" id="ML977567">
    <property type="protein sequence ID" value="KAF2004550.1"/>
    <property type="molecule type" value="Genomic_DNA"/>
</dbReference>
<organism evidence="3 4">
    <name type="scientific">Amniculicola lignicola CBS 123094</name>
    <dbReference type="NCBI Taxonomy" id="1392246"/>
    <lineage>
        <taxon>Eukaryota</taxon>
        <taxon>Fungi</taxon>
        <taxon>Dikarya</taxon>
        <taxon>Ascomycota</taxon>
        <taxon>Pezizomycotina</taxon>
        <taxon>Dothideomycetes</taxon>
        <taxon>Pleosporomycetidae</taxon>
        <taxon>Pleosporales</taxon>
        <taxon>Amniculicolaceae</taxon>
        <taxon>Amniculicola</taxon>
    </lineage>
</organism>
<evidence type="ECO:0000259" key="2">
    <source>
        <dbReference type="Pfam" id="PF24580"/>
    </source>
</evidence>
<keyword evidence="4" id="KW-1185">Reference proteome</keyword>
<dbReference type="OrthoDB" id="3533395at2759"/>
<feature type="domain" description="DUF7607" evidence="2">
    <location>
        <begin position="255"/>
        <end position="363"/>
    </location>
</feature>
<reference evidence="3" key="1">
    <citation type="journal article" date="2020" name="Stud. Mycol.">
        <title>101 Dothideomycetes genomes: a test case for predicting lifestyles and emergence of pathogens.</title>
        <authorList>
            <person name="Haridas S."/>
            <person name="Albert R."/>
            <person name="Binder M."/>
            <person name="Bloem J."/>
            <person name="Labutti K."/>
            <person name="Salamov A."/>
            <person name="Andreopoulos B."/>
            <person name="Baker S."/>
            <person name="Barry K."/>
            <person name="Bills G."/>
            <person name="Bluhm B."/>
            <person name="Cannon C."/>
            <person name="Castanera R."/>
            <person name="Culley D."/>
            <person name="Daum C."/>
            <person name="Ezra D."/>
            <person name="Gonzalez J."/>
            <person name="Henrissat B."/>
            <person name="Kuo A."/>
            <person name="Liang C."/>
            <person name="Lipzen A."/>
            <person name="Lutzoni F."/>
            <person name="Magnuson J."/>
            <person name="Mondo S."/>
            <person name="Nolan M."/>
            <person name="Ohm R."/>
            <person name="Pangilinan J."/>
            <person name="Park H.-J."/>
            <person name="Ramirez L."/>
            <person name="Alfaro M."/>
            <person name="Sun H."/>
            <person name="Tritt A."/>
            <person name="Yoshinaga Y."/>
            <person name="Zwiers L.-H."/>
            <person name="Turgeon B."/>
            <person name="Goodwin S."/>
            <person name="Spatafora J."/>
            <person name="Crous P."/>
            <person name="Grigoriev I."/>
        </authorList>
    </citation>
    <scope>NUCLEOTIDE SEQUENCE</scope>
    <source>
        <strain evidence="3">CBS 123094</strain>
    </source>
</reference>